<organism evidence="1 2">
    <name type="scientific">Panagrellus redivivus</name>
    <name type="common">Microworm</name>
    <dbReference type="NCBI Taxonomy" id="6233"/>
    <lineage>
        <taxon>Eukaryota</taxon>
        <taxon>Metazoa</taxon>
        <taxon>Ecdysozoa</taxon>
        <taxon>Nematoda</taxon>
        <taxon>Chromadorea</taxon>
        <taxon>Rhabditida</taxon>
        <taxon>Tylenchina</taxon>
        <taxon>Panagrolaimomorpha</taxon>
        <taxon>Panagrolaimoidea</taxon>
        <taxon>Panagrolaimidae</taxon>
        <taxon>Panagrellus</taxon>
    </lineage>
</organism>
<sequence>MRHYKRNIVVVNLVRAAIDRLVIALSNILSNSERSTDDLFGGFCAFTTQPLLIHPHNAVSALQASIRSPQPSI</sequence>
<name>A0A7E4VPE1_PANRE</name>
<evidence type="ECO:0000313" key="1">
    <source>
        <dbReference type="Proteomes" id="UP000492821"/>
    </source>
</evidence>
<accession>A0A7E4VPE1</accession>
<evidence type="ECO:0000313" key="2">
    <source>
        <dbReference type="WBParaSite" id="Pan_g23543.t1"/>
    </source>
</evidence>
<dbReference type="WBParaSite" id="Pan_g23543.t1">
    <property type="protein sequence ID" value="Pan_g23543.t1"/>
    <property type="gene ID" value="Pan_g23543"/>
</dbReference>
<reference evidence="1" key="1">
    <citation type="journal article" date="2013" name="Genetics">
        <title>The draft genome and transcriptome of Panagrellus redivivus are shaped by the harsh demands of a free-living lifestyle.</title>
        <authorList>
            <person name="Srinivasan J."/>
            <person name="Dillman A.R."/>
            <person name="Macchietto M.G."/>
            <person name="Heikkinen L."/>
            <person name="Lakso M."/>
            <person name="Fracchia K.M."/>
            <person name="Antoshechkin I."/>
            <person name="Mortazavi A."/>
            <person name="Wong G."/>
            <person name="Sternberg P.W."/>
        </authorList>
    </citation>
    <scope>NUCLEOTIDE SEQUENCE [LARGE SCALE GENOMIC DNA]</scope>
    <source>
        <strain evidence="1">MT8872</strain>
    </source>
</reference>
<keyword evidence="1" id="KW-1185">Reference proteome</keyword>
<dbReference type="AlphaFoldDB" id="A0A7E4VPE1"/>
<dbReference type="Proteomes" id="UP000492821">
    <property type="component" value="Unassembled WGS sequence"/>
</dbReference>
<proteinExistence type="predicted"/>
<protein>
    <submittedName>
        <fullName evidence="2">Uncharacterized protein</fullName>
    </submittedName>
</protein>
<reference evidence="2" key="2">
    <citation type="submission" date="2020-10" db="UniProtKB">
        <authorList>
            <consortium name="WormBaseParasite"/>
        </authorList>
    </citation>
    <scope>IDENTIFICATION</scope>
</reference>